<dbReference type="Proteomes" id="UP000023152">
    <property type="component" value="Unassembled WGS sequence"/>
</dbReference>
<evidence type="ECO:0000313" key="1">
    <source>
        <dbReference type="EMBL" id="ETO32257.1"/>
    </source>
</evidence>
<protein>
    <submittedName>
        <fullName evidence="1">Uncharacterized protein</fullName>
    </submittedName>
</protein>
<sequence length="165" mass="18517">MSLFNVKTKSHGVDYVLEKLDIKGNKTDLTKLKTKYLEFDGKYRQLVQLNLKESTLSSCLTTLANNTKLLAHQVEQSPDNVVWDSPIRDKVMDLLVYIFALWTLQNAQFFFDAKGVGDQETYLLQPHPAQVISIFRVLGIDESKSGLVNNLVQIGTGEGKSVILA</sequence>
<keyword evidence="2" id="KW-1185">Reference proteome</keyword>
<gene>
    <name evidence="1" type="ORF">RFI_04860</name>
</gene>
<feature type="non-terminal residue" evidence="1">
    <location>
        <position position="165"/>
    </location>
</feature>
<proteinExistence type="predicted"/>
<dbReference type="AlphaFoldDB" id="X6P3U9"/>
<evidence type="ECO:0000313" key="2">
    <source>
        <dbReference type="Proteomes" id="UP000023152"/>
    </source>
</evidence>
<name>X6P3U9_RETFI</name>
<accession>X6P3U9</accession>
<dbReference type="OrthoDB" id="7614088at2759"/>
<dbReference type="EMBL" id="ASPP01004354">
    <property type="protein sequence ID" value="ETO32257.1"/>
    <property type="molecule type" value="Genomic_DNA"/>
</dbReference>
<comment type="caution">
    <text evidence="1">The sequence shown here is derived from an EMBL/GenBank/DDBJ whole genome shotgun (WGS) entry which is preliminary data.</text>
</comment>
<reference evidence="1 2" key="1">
    <citation type="journal article" date="2013" name="Curr. Biol.">
        <title>The Genome of the Foraminiferan Reticulomyxa filosa.</title>
        <authorList>
            <person name="Glockner G."/>
            <person name="Hulsmann N."/>
            <person name="Schleicher M."/>
            <person name="Noegel A.A."/>
            <person name="Eichinger L."/>
            <person name="Gallinger C."/>
            <person name="Pawlowski J."/>
            <person name="Sierra R."/>
            <person name="Euteneuer U."/>
            <person name="Pillet L."/>
            <person name="Moustafa A."/>
            <person name="Platzer M."/>
            <person name="Groth M."/>
            <person name="Szafranski K."/>
            <person name="Schliwa M."/>
        </authorList>
    </citation>
    <scope>NUCLEOTIDE SEQUENCE [LARGE SCALE GENOMIC DNA]</scope>
</reference>
<organism evidence="1 2">
    <name type="scientific">Reticulomyxa filosa</name>
    <dbReference type="NCBI Taxonomy" id="46433"/>
    <lineage>
        <taxon>Eukaryota</taxon>
        <taxon>Sar</taxon>
        <taxon>Rhizaria</taxon>
        <taxon>Retaria</taxon>
        <taxon>Foraminifera</taxon>
        <taxon>Monothalamids</taxon>
        <taxon>Reticulomyxidae</taxon>
        <taxon>Reticulomyxa</taxon>
    </lineage>
</organism>